<feature type="signal peptide" evidence="1">
    <location>
        <begin position="1"/>
        <end position="28"/>
    </location>
</feature>
<keyword evidence="3" id="KW-1185">Reference proteome</keyword>
<accession>A0A194XAY6</accession>
<dbReference type="KEGG" id="psco:LY89DRAFT_50492"/>
<dbReference type="EMBL" id="KQ947414">
    <property type="protein sequence ID" value="KUJ17309.1"/>
    <property type="molecule type" value="Genomic_DNA"/>
</dbReference>
<evidence type="ECO:0000313" key="2">
    <source>
        <dbReference type="EMBL" id="KUJ17309.1"/>
    </source>
</evidence>
<dbReference type="OrthoDB" id="4350666at2759"/>
<proteinExistence type="predicted"/>
<evidence type="ECO:0000256" key="1">
    <source>
        <dbReference type="SAM" id="SignalP"/>
    </source>
</evidence>
<sequence>MMELRLLLSLHVLLAVTLLAVSLKGVGAVDASEDCLGNASPGMSIEDNIVDIHIEHQEPLERYGSKYQSKTTLGRNTPFQHSIVACSSLSVFPISITSNEVSLNYPSAAANASNNSQLTTTSTRPVTSNTSRGHDSRYWFSSIEHVLDFALQALTASSPPVLFLSILWLYFSGSFFFDVGHWTMHKCSKSRSRILRSIGYLHEVHHLYFNRRLKFNDRYQWQNMCYELPLELSCQLFGTWLGYLLANSVGLTGPGLISKEILTLVLAFETVRSFVVACMEGRDSNHKSYSPVVPKDPHPFLVGPEYHALHHVDPSSYIGSTFKVFDWFLGTSCSLQSRRVTVAGDLGAYGPALKQELLSESVSCIEDLNILSTDSKESNGRIEVLARTDILIIGSEPGSDELIDLFKKYHKAKASQSLLLPEVWCFDTRKASLQQVKERHNDEDILYRHIVCHSERQWLGLRPEWAASMAIWWIRRGMRTVPASCDVLALFR</sequence>
<evidence type="ECO:0000313" key="3">
    <source>
        <dbReference type="Proteomes" id="UP000070700"/>
    </source>
</evidence>
<protein>
    <recommendedName>
        <fullName evidence="4">Fatty acid hydroxylase domain-containing protein</fullName>
    </recommendedName>
</protein>
<organism evidence="2 3">
    <name type="scientific">Mollisia scopiformis</name>
    <name type="common">Conifer needle endophyte fungus</name>
    <name type="synonym">Phialocephala scopiformis</name>
    <dbReference type="NCBI Taxonomy" id="149040"/>
    <lineage>
        <taxon>Eukaryota</taxon>
        <taxon>Fungi</taxon>
        <taxon>Dikarya</taxon>
        <taxon>Ascomycota</taxon>
        <taxon>Pezizomycotina</taxon>
        <taxon>Leotiomycetes</taxon>
        <taxon>Helotiales</taxon>
        <taxon>Mollisiaceae</taxon>
        <taxon>Mollisia</taxon>
    </lineage>
</organism>
<reference evidence="2 3" key="1">
    <citation type="submission" date="2015-10" db="EMBL/GenBank/DDBJ databases">
        <title>Full genome of DAOMC 229536 Phialocephala scopiformis, a fungal endophyte of spruce producing the potent anti-insectan compound rugulosin.</title>
        <authorList>
            <consortium name="DOE Joint Genome Institute"/>
            <person name="Walker A.K."/>
            <person name="Frasz S.L."/>
            <person name="Seifert K.A."/>
            <person name="Miller J.D."/>
            <person name="Mondo S.J."/>
            <person name="Labutti K."/>
            <person name="Lipzen A."/>
            <person name="Dockter R."/>
            <person name="Kennedy M."/>
            <person name="Grigoriev I.V."/>
            <person name="Spatafora J.W."/>
        </authorList>
    </citation>
    <scope>NUCLEOTIDE SEQUENCE [LARGE SCALE GENOMIC DNA]</scope>
    <source>
        <strain evidence="2 3">CBS 120377</strain>
    </source>
</reference>
<dbReference type="Proteomes" id="UP000070700">
    <property type="component" value="Unassembled WGS sequence"/>
</dbReference>
<keyword evidence="1" id="KW-0732">Signal</keyword>
<dbReference type="RefSeq" id="XP_018071664.1">
    <property type="nucleotide sequence ID" value="XM_018208005.1"/>
</dbReference>
<name>A0A194XAY6_MOLSC</name>
<gene>
    <name evidence="2" type="ORF">LY89DRAFT_50492</name>
</gene>
<dbReference type="InParanoid" id="A0A194XAY6"/>
<evidence type="ECO:0008006" key="4">
    <source>
        <dbReference type="Google" id="ProtNLM"/>
    </source>
</evidence>
<dbReference type="AlphaFoldDB" id="A0A194XAY6"/>
<feature type="chain" id="PRO_5008268082" description="Fatty acid hydroxylase domain-containing protein" evidence="1">
    <location>
        <begin position="29"/>
        <end position="492"/>
    </location>
</feature>
<dbReference type="GeneID" id="28817731"/>